<evidence type="ECO:0000256" key="1">
    <source>
        <dbReference type="SAM" id="Phobius"/>
    </source>
</evidence>
<feature type="non-terminal residue" evidence="2">
    <location>
        <position position="882"/>
    </location>
</feature>
<accession>A0ABN9X1W5</accession>
<dbReference type="Proteomes" id="UP001189429">
    <property type="component" value="Unassembled WGS sequence"/>
</dbReference>
<comment type="caution">
    <text evidence="2">The sequence shown here is derived from an EMBL/GenBank/DDBJ whole genome shotgun (WGS) entry which is preliminary data.</text>
</comment>
<dbReference type="EMBL" id="CAUYUJ010019509">
    <property type="protein sequence ID" value="CAK0891731.1"/>
    <property type="molecule type" value="Genomic_DNA"/>
</dbReference>
<feature type="transmembrane region" description="Helical" evidence="1">
    <location>
        <begin position="16"/>
        <end position="34"/>
    </location>
</feature>
<keyword evidence="1" id="KW-1133">Transmembrane helix</keyword>
<reference evidence="2" key="1">
    <citation type="submission" date="2023-10" db="EMBL/GenBank/DDBJ databases">
        <authorList>
            <person name="Chen Y."/>
            <person name="Shah S."/>
            <person name="Dougan E. K."/>
            <person name="Thang M."/>
            <person name="Chan C."/>
        </authorList>
    </citation>
    <scope>NUCLEOTIDE SEQUENCE [LARGE SCALE GENOMIC DNA]</scope>
</reference>
<protein>
    <submittedName>
        <fullName evidence="2">Uncharacterized protein</fullName>
    </submittedName>
</protein>
<gene>
    <name evidence="2" type="ORF">PCOR1329_LOCUS71583</name>
</gene>
<organism evidence="2 3">
    <name type="scientific">Prorocentrum cordatum</name>
    <dbReference type="NCBI Taxonomy" id="2364126"/>
    <lineage>
        <taxon>Eukaryota</taxon>
        <taxon>Sar</taxon>
        <taxon>Alveolata</taxon>
        <taxon>Dinophyceae</taxon>
        <taxon>Prorocentrales</taxon>
        <taxon>Prorocentraceae</taxon>
        <taxon>Prorocentrum</taxon>
    </lineage>
</organism>
<proteinExistence type="predicted"/>
<evidence type="ECO:0000313" key="3">
    <source>
        <dbReference type="Proteomes" id="UP001189429"/>
    </source>
</evidence>
<evidence type="ECO:0000313" key="2">
    <source>
        <dbReference type="EMBL" id="CAK0891731.1"/>
    </source>
</evidence>
<keyword evidence="3" id="KW-1185">Reference proteome</keyword>
<name>A0ABN9X1W5_9DINO</name>
<keyword evidence="1" id="KW-0812">Transmembrane</keyword>
<sequence length="882" mass="95375">MVSAPRCRGRWKKLQVAKLLVNLLLVVYSFLALGSQRWCLASRRTGVGLSEVQGSRLRHLLALAKQWCRSPCQTSSRCKVKLQGLLEIGLQMRGAVPGHRVRAPPPLAVMPFLASRVIFCEKEAHFDPIYHLLVFEAVANLDPSPAEREKPFERGLRPMRQAGSLAEIVDVSDFYLAFDASPAKARANVLARKVPTHLMQHAGACAARRAELGRRCVICVGSLLMGDLGAIDFAHAARESVPQFGGSLADAVRALGRSFEAAREQCACVVLGAADDERVTGPTSGVALSAELQVSGRLGAERLRRAGLALLSSGVVARGISAGALLGGAVASWVRVLGFRRPAMCLLGAVFRALPEVPRDDGVVELTSNARQELMLAPTLVTNLKAKVVSKVVCSDASPSCMASVVVDVAQPIVREVWRHRDQRRWHAQLSSQEVAYLRAHKRREDRAFLQNIDAELGLGANVLRGNLLEVFDVLEVCGAPAPWSSSHAAVGLGAGPRVDIEIRPLWDVRPIRIMERIRCLMINDRVVHVHCAPPCATFSLARQPRLRSPVCNVLLFRALHILWTVCKHGRHGALEHPAGAYAWHMAPLRWLFGKPECGFLGYGACACGAPFQKPTRLGLVRGGHLQFLARPCVHGSLAHRRALVGAARAAAAAACAELLCAALAELTRAQLAAEAPLAVPEPPAAASSGRLEQPFVNDLLRCCQWRGFCCEPSPPAARVNRLEVCARLKARERAAWEAGNVKYLDERTRVPRQRRAESEWCRLALKLVLTWALMDFDNALCYPGEGSVAAAPLSVMCGLAATLMGIAKGARVAGERPAVRPAVDLRLRPQTGAQTACAKQLLLAEFESWLLALEGGSAVAFVPNLSPASRELIRSFAAALP</sequence>
<keyword evidence="1" id="KW-0472">Membrane</keyword>